<keyword evidence="2" id="KW-0479">Metal-binding</keyword>
<protein>
    <submittedName>
        <fullName evidence="7">Glutamate carboxypeptidase</fullName>
    </submittedName>
</protein>
<organism evidence="7 8">
    <name type="scientific">Microbacterium dextranolyticum</name>
    <dbReference type="NCBI Taxonomy" id="36806"/>
    <lineage>
        <taxon>Bacteria</taxon>
        <taxon>Bacillati</taxon>
        <taxon>Actinomycetota</taxon>
        <taxon>Actinomycetes</taxon>
        <taxon>Micrococcales</taxon>
        <taxon>Microbacteriaceae</taxon>
        <taxon>Microbacterium</taxon>
    </lineage>
</organism>
<evidence type="ECO:0000256" key="2">
    <source>
        <dbReference type="ARBA" id="ARBA00022723"/>
    </source>
</evidence>
<dbReference type="Pfam" id="PF07687">
    <property type="entry name" value="M20_dimer"/>
    <property type="match status" value="1"/>
</dbReference>
<dbReference type="InterPro" id="IPR011650">
    <property type="entry name" value="Peptidase_M20_dimer"/>
</dbReference>
<dbReference type="InterPro" id="IPR002933">
    <property type="entry name" value="Peptidase_M20"/>
</dbReference>
<evidence type="ECO:0000256" key="3">
    <source>
        <dbReference type="ARBA" id="ARBA00022801"/>
    </source>
</evidence>
<evidence type="ECO:0000256" key="4">
    <source>
        <dbReference type="ARBA" id="ARBA00022833"/>
    </source>
</evidence>
<dbReference type="EMBL" id="BSER01000008">
    <property type="protein sequence ID" value="GLJ95251.1"/>
    <property type="molecule type" value="Genomic_DNA"/>
</dbReference>
<dbReference type="InterPro" id="IPR017150">
    <property type="entry name" value="Pept_M20_glutamate_carboxypep"/>
</dbReference>
<comment type="cofactor">
    <cofactor evidence="1">
        <name>Zn(2+)</name>
        <dbReference type="ChEBI" id="CHEBI:29105"/>
    </cofactor>
</comment>
<dbReference type="PANTHER" id="PTHR43808">
    <property type="entry name" value="ACETYLORNITHINE DEACETYLASE"/>
    <property type="match status" value="1"/>
</dbReference>
<dbReference type="InterPro" id="IPR001261">
    <property type="entry name" value="ArgE/DapE_CS"/>
</dbReference>
<reference evidence="7" key="2">
    <citation type="submission" date="2023-01" db="EMBL/GenBank/DDBJ databases">
        <authorList>
            <person name="Sun Q."/>
            <person name="Evtushenko L."/>
        </authorList>
    </citation>
    <scope>NUCLEOTIDE SEQUENCE</scope>
    <source>
        <strain evidence="7">VKM Ac-1940</strain>
    </source>
</reference>
<keyword evidence="3" id="KW-0378">Hydrolase</keyword>
<reference evidence="7" key="1">
    <citation type="journal article" date="2014" name="Int. J. Syst. Evol. Microbiol.">
        <title>Complete genome sequence of Corynebacterium casei LMG S-19264T (=DSM 44701T), isolated from a smear-ripened cheese.</title>
        <authorList>
            <consortium name="US DOE Joint Genome Institute (JGI-PGF)"/>
            <person name="Walter F."/>
            <person name="Albersmeier A."/>
            <person name="Kalinowski J."/>
            <person name="Ruckert C."/>
        </authorList>
    </citation>
    <scope>NUCLEOTIDE SEQUENCE</scope>
    <source>
        <strain evidence="7">VKM Ac-1940</strain>
    </source>
</reference>
<dbReference type="AlphaFoldDB" id="A0A9W6M5W9"/>
<dbReference type="InterPro" id="IPR036264">
    <property type="entry name" value="Bact_exopeptidase_dim_dom"/>
</dbReference>
<keyword evidence="8" id="KW-1185">Reference proteome</keyword>
<evidence type="ECO:0000256" key="5">
    <source>
        <dbReference type="PIRSR" id="PIRSR037238-1"/>
    </source>
</evidence>
<dbReference type="Gene3D" id="3.40.630.10">
    <property type="entry name" value="Zn peptidases"/>
    <property type="match status" value="1"/>
</dbReference>
<comment type="caution">
    <text evidence="7">The sequence shown here is derived from an EMBL/GenBank/DDBJ whole genome shotgun (WGS) entry which is preliminary data.</text>
</comment>
<dbReference type="SUPFAM" id="SSF53187">
    <property type="entry name" value="Zn-dependent exopeptidases"/>
    <property type="match status" value="1"/>
</dbReference>
<dbReference type="PANTHER" id="PTHR43808:SF9">
    <property type="entry name" value="BLL0789 PROTEIN"/>
    <property type="match status" value="1"/>
</dbReference>
<keyword evidence="7" id="KW-0121">Carboxypeptidase</keyword>
<gene>
    <name evidence="7" type="ORF">GCM10017591_13130</name>
</gene>
<dbReference type="Proteomes" id="UP001142291">
    <property type="component" value="Unassembled WGS sequence"/>
</dbReference>
<feature type="active site" evidence="5">
    <location>
        <position position="83"/>
    </location>
</feature>
<dbReference type="Pfam" id="PF01546">
    <property type="entry name" value="Peptidase_M20"/>
    <property type="match status" value="1"/>
</dbReference>
<feature type="active site" description="Proton acceptor" evidence="5">
    <location>
        <position position="142"/>
    </location>
</feature>
<dbReference type="InterPro" id="IPR050072">
    <property type="entry name" value="Peptidase_M20A"/>
</dbReference>
<dbReference type="PROSITE" id="PS00758">
    <property type="entry name" value="ARGE_DAPE_CPG2_1"/>
    <property type="match status" value="1"/>
</dbReference>
<evidence type="ECO:0000256" key="1">
    <source>
        <dbReference type="ARBA" id="ARBA00001947"/>
    </source>
</evidence>
<sequence>MDTPMNSVTDEILHRCRERLDSLVRIESPSFDVESSARIADLLDAWWRDAGAQTRLVTTGAGVSLIADLPGRGDPVLFVGHSDTVWPHGTLAGEVPLREDGGILRGPGVYDMKSGLAAMLAAVEASTGRDRRAVRVVVVADEEVGSPTTGGLLREASAGVSAVLGFESPHPDGALKVGRRGSTRIRLAVTGRAAHAALDPGAGISAVDELVDQLLRVRRIVSDPGLPSEVLCNVGSLSGGTRANVVAAEAEAEIGLRFIDAQAQDKVLAELHALTPLRAGADVRIEVLSHRPAWAATERDRDVARRLARAAARVGQQLESRPAAGAGDTNALGSWGLPTVDGMGPRGGGAHAVGEHIVLASLAERIALLTEFLADVDDDVCAEDM</sequence>
<dbReference type="RefSeq" id="WP_271202496.1">
    <property type="nucleotide sequence ID" value="NZ_BAAAUR010000005.1"/>
</dbReference>
<dbReference type="SUPFAM" id="SSF55031">
    <property type="entry name" value="Bacterial exopeptidase dimerisation domain"/>
    <property type="match status" value="1"/>
</dbReference>
<dbReference type="GO" id="GO:0046872">
    <property type="term" value="F:metal ion binding"/>
    <property type="evidence" value="ECO:0007669"/>
    <property type="project" value="UniProtKB-KW"/>
</dbReference>
<dbReference type="Gene3D" id="3.30.70.360">
    <property type="match status" value="1"/>
</dbReference>
<keyword evidence="4" id="KW-0862">Zinc</keyword>
<accession>A0A9W6M5W9</accession>
<proteinExistence type="predicted"/>
<feature type="domain" description="Peptidase M20 dimerisation" evidence="6">
    <location>
        <begin position="177"/>
        <end position="273"/>
    </location>
</feature>
<dbReference type="GO" id="GO:0004180">
    <property type="term" value="F:carboxypeptidase activity"/>
    <property type="evidence" value="ECO:0007669"/>
    <property type="project" value="UniProtKB-KW"/>
</dbReference>
<keyword evidence="7" id="KW-0645">Protease</keyword>
<evidence type="ECO:0000313" key="7">
    <source>
        <dbReference type="EMBL" id="GLJ95251.1"/>
    </source>
</evidence>
<name>A0A9W6M5W9_9MICO</name>
<dbReference type="PIRSF" id="PIRSF037238">
    <property type="entry name" value="Carboxypeptidase_G2"/>
    <property type="match status" value="1"/>
</dbReference>
<evidence type="ECO:0000259" key="6">
    <source>
        <dbReference type="Pfam" id="PF07687"/>
    </source>
</evidence>
<evidence type="ECO:0000313" key="8">
    <source>
        <dbReference type="Proteomes" id="UP001142291"/>
    </source>
</evidence>